<gene>
    <name evidence="7" type="ORF">PNEJI1_000973-RA</name>
</gene>
<evidence type="ECO:0000256" key="5">
    <source>
        <dbReference type="SAM" id="Phobius"/>
    </source>
</evidence>
<dbReference type="GO" id="GO:0005524">
    <property type="term" value="F:ATP binding"/>
    <property type="evidence" value="ECO:0007669"/>
    <property type="project" value="InterPro"/>
</dbReference>
<dbReference type="PROSITE" id="PS50929">
    <property type="entry name" value="ABC_TM1F"/>
    <property type="match status" value="1"/>
</dbReference>
<evidence type="ECO:0000256" key="2">
    <source>
        <dbReference type="ARBA" id="ARBA00022692"/>
    </source>
</evidence>
<dbReference type="InParanoid" id="L0PHP2"/>
<evidence type="ECO:0000313" key="8">
    <source>
        <dbReference type="Proteomes" id="UP000010422"/>
    </source>
</evidence>
<protein>
    <recommendedName>
        <fullName evidence="6">ABC transmembrane type-1 domain-containing protein</fullName>
    </recommendedName>
</protein>
<keyword evidence="4 5" id="KW-0472">Membrane</keyword>
<comment type="subcellular location">
    <subcellularLocation>
        <location evidence="1">Membrane</location>
        <topology evidence="1">Multi-pass membrane protein</topology>
    </subcellularLocation>
</comment>
<evidence type="ECO:0000256" key="3">
    <source>
        <dbReference type="ARBA" id="ARBA00022989"/>
    </source>
</evidence>
<dbReference type="GO" id="GO:0090374">
    <property type="term" value="P:oligopeptide export from mitochondrion"/>
    <property type="evidence" value="ECO:0007669"/>
    <property type="project" value="TreeGrafter"/>
</dbReference>
<feature type="transmembrane region" description="Helical" evidence="5">
    <location>
        <begin position="155"/>
        <end position="173"/>
    </location>
</feature>
<dbReference type="InterPro" id="IPR011527">
    <property type="entry name" value="ABC1_TM_dom"/>
</dbReference>
<proteinExistence type="predicted"/>
<keyword evidence="3 5" id="KW-1133">Transmembrane helix</keyword>
<dbReference type="AlphaFoldDB" id="L0PHP2"/>
<accession>L0PHP2</accession>
<evidence type="ECO:0000256" key="1">
    <source>
        <dbReference type="ARBA" id="ARBA00004141"/>
    </source>
</evidence>
<dbReference type="EMBL" id="CAKM01000280">
    <property type="protein sequence ID" value="CCJ31185.1"/>
    <property type="molecule type" value="Genomic_DNA"/>
</dbReference>
<dbReference type="Proteomes" id="UP000010422">
    <property type="component" value="Unassembled WGS sequence"/>
</dbReference>
<organism evidence="8">
    <name type="scientific">Pneumocystis jirovecii</name>
    <name type="common">Human pneumocystis pneumonia agent</name>
    <dbReference type="NCBI Taxonomy" id="42068"/>
    <lineage>
        <taxon>Eukaryota</taxon>
        <taxon>Fungi</taxon>
        <taxon>Dikarya</taxon>
        <taxon>Ascomycota</taxon>
        <taxon>Taphrinomycotina</taxon>
        <taxon>Pneumocystomycetes</taxon>
        <taxon>Pneumocystaceae</taxon>
        <taxon>Pneumocystis</taxon>
    </lineage>
</organism>
<dbReference type="GO" id="GO:0015421">
    <property type="term" value="F:ABC-type oligopeptide transporter activity"/>
    <property type="evidence" value="ECO:0007669"/>
    <property type="project" value="TreeGrafter"/>
</dbReference>
<dbReference type="SUPFAM" id="SSF90123">
    <property type="entry name" value="ABC transporter transmembrane region"/>
    <property type="match status" value="1"/>
</dbReference>
<feature type="domain" description="ABC transmembrane type-1" evidence="6">
    <location>
        <begin position="115"/>
        <end position="331"/>
    </location>
</feature>
<dbReference type="Gene3D" id="1.20.1560.10">
    <property type="entry name" value="ABC transporter type 1, transmembrane domain"/>
    <property type="match status" value="1"/>
</dbReference>
<sequence>MLFREFKTSLKLIRKQNNMFIRFLYTHETLYTCKWSSLRCHRFCFVEKRPFYLIFTSSSKRLFLHPGFRKSIYYDHKNGKSHQNGQNTTIHSKIMFSELKRFVKLLKGETRMLSVAIILLFFGSSVSMSMPYIIGKILDFMVQPFKGTFFGIEPFYFYTGLAVIFLVSGASNFGRSLLLRIISERVISKLRSRLYQNTIRQNIEFFNVNPSGDLISRLSSDTTIVAKTLTQNFSDGLKSLITTTAGLTMMTWISVKLTSVMMLILPPIVIGSVSVLWALYKSFIKKNSKNFRRFNKIKAFTGETLELRSYNNKIRKVFQLNKKDVQQPCIS</sequence>
<comment type="caution">
    <text evidence="7">The sequence shown here is derived from an EMBL/GenBank/DDBJ whole genome shotgun (WGS) entry which is preliminary data.</text>
</comment>
<evidence type="ECO:0000259" key="6">
    <source>
        <dbReference type="PROSITE" id="PS50929"/>
    </source>
</evidence>
<dbReference type="InterPro" id="IPR039421">
    <property type="entry name" value="Type_1_exporter"/>
</dbReference>
<keyword evidence="2 5" id="KW-0812">Transmembrane</keyword>
<dbReference type="PANTHER" id="PTHR43394:SF1">
    <property type="entry name" value="ATP-BINDING CASSETTE SUB-FAMILY B MEMBER 10, MITOCHONDRIAL"/>
    <property type="match status" value="1"/>
</dbReference>
<dbReference type="Pfam" id="PF00664">
    <property type="entry name" value="ABC_membrane"/>
    <property type="match status" value="1"/>
</dbReference>
<dbReference type="VEuPathDB" id="FungiDB:PNEJI1_000973-RA"/>
<dbReference type="PANTHER" id="PTHR43394">
    <property type="entry name" value="ATP-DEPENDENT PERMEASE MDL1, MITOCHONDRIAL"/>
    <property type="match status" value="1"/>
</dbReference>
<feature type="transmembrane region" description="Helical" evidence="5">
    <location>
        <begin position="112"/>
        <end position="135"/>
    </location>
</feature>
<name>L0PHP2_PNEJI</name>
<dbReference type="STRING" id="1209962.L0PHP2"/>
<evidence type="ECO:0000256" key="4">
    <source>
        <dbReference type="ARBA" id="ARBA00023136"/>
    </source>
</evidence>
<reference evidence="7 8" key="1">
    <citation type="journal article" date="2012" name="MBio">
        <title>De novo assembly of the Pneumocystis jirovecii genome from a single bronchoalveolar lavage fluid specimen from a patient.</title>
        <authorList>
            <person name="Cisse O.H."/>
            <person name="Pagni M."/>
            <person name="Hauser P.M."/>
        </authorList>
    </citation>
    <scope>NUCLEOTIDE SEQUENCE [LARGE SCALE GENOMIC DNA]</scope>
    <source>
        <strain evidence="7 8">SE8</strain>
    </source>
</reference>
<feature type="transmembrane region" description="Helical" evidence="5">
    <location>
        <begin position="261"/>
        <end position="280"/>
    </location>
</feature>
<feature type="transmembrane region" description="Helical" evidence="5">
    <location>
        <begin position="237"/>
        <end position="255"/>
    </location>
</feature>
<dbReference type="GO" id="GO:0005743">
    <property type="term" value="C:mitochondrial inner membrane"/>
    <property type="evidence" value="ECO:0007669"/>
    <property type="project" value="TreeGrafter"/>
</dbReference>
<evidence type="ECO:0000313" key="7">
    <source>
        <dbReference type="EMBL" id="CCJ31185.1"/>
    </source>
</evidence>
<dbReference type="InterPro" id="IPR036640">
    <property type="entry name" value="ABC1_TM_sf"/>
</dbReference>